<evidence type="ECO:0000313" key="11">
    <source>
        <dbReference type="EMBL" id="CAL1540827.1"/>
    </source>
</evidence>
<evidence type="ECO:0000256" key="5">
    <source>
        <dbReference type="ARBA" id="ARBA00023288"/>
    </source>
</evidence>
<protein>
    <recommendedName>
        <fullName evidence="8">Golgi-associated plant pathogenesis-related protein 1</fullName>
    </recommendedName>
    <alternativeName>
        <fullName evidence="9">Glioma pathogenesis-related protein 2</fullName>
    </alternativeName>
</protein>
<dbReference type="InterPro" id="IPR014044">
    <property type="entry name" value="CAP_dom"/>
</dbReference>
<sequence>MGCSSTKPKERATIVESLPKGSKSLITLRNETLAAHNKFRKLHGAPPLKLSPDLNTMAQKWADYLADKQVFEHSPESHRFGAGENLAGHSDIITGNELVDMWYSEIMGHNSANLMAKTGIGHVNQVDWKDCTHIGVGRSSSRGMNDMYIYVANYLPTNTRQEQLGTRTPSKGW</sequence>
<keyword evidence="12" id="KW-1185">Reference proteome</keyword>
<dbReference type="InterPro" id="IPR034113">
    <property type="entry name" value="SCP_GAPR1-like"/>
</dbReference>
<comment type="subcellular location">
    <subcellularLocation>
        <location evidence="6">Golgi apparatus membrane</location>
        <topology evidence="6">Lipid-anchor</topology>
    </subcellularLocation>
</comment>
<dbReference type="GO" id="GO:0000139">
    <property type="term" value="C:Golgi membrane"/>
    <property type="evidence" value="ECO:0007669"/>
    <property type="project" value="UniProtKB-SubCell"/>
</dbReference>
<gene>
    <name evidence="11" type="ORF">GSLYS_00014476001</name>
</gene>
<dbReference type="EMBL" id="CAXITT010000401">
    <property type="protein sequence ID" value="CAL1540827.1"/>
    <property type="molecule type" value="Genomic_DNA"/>
</dbReference>
<evidence type="ECO:0000256" key="1">
    <source>
        <dbReference type="ARBA" id="ARBA00022707"/>
    </source>
</evidence>
<reference evidence="11 12" key="1">
    <citation type="submission" date="2024-04" db="EMBL/GenBank/DDBJ databases">
        <authorList>
            <consortium name="Genoscope - CEA"/>
            <person name="William W."/>
        </authorList>
    </citation>
    <scope>NUCLEOTIDE SEQUENCE [LARGE SCALE GENOMIC DNA]</scope>
</reference>
<dbReference type="PANTHER" id="PTHR10334">
    <property type="entry name" value="CYSTEINE-RICH SECRETORY PROTEIN-RELATED"/>
    <property type="match status" value="1"/>
</dbReference>
<dbReference type="AlphaFoldDB" id="A0AAV2I8P1"/>
<name>A0AAV2I8P1_LYMST</name>
<dbReference type="SMART" id="SM00198">
    <property type="entry name" value="SCP"/>
    <property type="match status" value="1"/>
</dbReference>
<evidence type="ECO:0000256" key="7">
    <source>
        <dbReference type="ARBA" id="ARBA00063947"/>
    </source>
</evidence>
<keyword evidence="3" id="KW-0175">Coiled coil</keyword>
<evidence type="ECO:0000256" key="6">
    <source>
        <dbReference type="ARBA" id="ARBA00037794"/>
    </source>
</evidence>
<dbReference type="InterPro" id="IPR001283">
    <property type="entry name" value="CRISP-related"/>
</dbReference>
<keyword evidence="5" id="KW-0449">Lipoprotein</keyword>
<keyword evidence="4" id="KW-0472">Membrane</keyword>
<dbReference type="CDD" id="cd05382">
    <property type="entry name" value="CAP_GAPR1-like"/>
    <property type="match status" value="1"/>
</dbReference>
<feature type="domain" description="SCP" evidence="10">
    <location>
        <begin position="27"/>
        <end position="161"/>
    </location>
</feature>
<dbReference type="Gene3D" id="3.40.33.10">
    <property type="entry name" value="CAP"/>
    <property type="match status" value="1"/>
</dbReference>
<proteinExistence type="predicted"/>
<comment type="caution">
    <text evidence="11">The sequence shown here is derived from an EMBL/GenBank/DDBJ whole genome shotgun (WGS) entry which is preliminary data.</text>
</comment>
<accession>A0AAV2I8P1</accession>
<dbReference type="Pfam" id="PF00188">
    <property type="entry name" value="CAP"/>
    <property type="match status" value="1"/>
</dbReference>
<evidence type="ECO:0000256" key="8">
    <source>
        <dbReference type="ARBA" id="ARBA00069728"/>
    </source>
</evidence>
<dbReference type="SUPFAM" id="SSF55797">
    <property type="entry name" value="PR-1-like"/>
    <property type="match status" value="1"/>
</dbReference>
<dbReference type="FunFam" id="3.40.33.10:FF:000015">
    <property type="entry name" value="Golgi-associated plant pathogenesis-related protein 1"/>
    <property type="match status" value="1"/>
</dbReference>
<dbReference type="Proteomes" id="UP001497497">
    <property type="component" value="Unassembled WGS sequence"/>
</dbReference>
<organism evidence="11 12">
    <name type="scientific">Lymnaea stagnalis</name>
    <name type="common">Great pond snail</name>
    <name type="synonym">Helix stagnalis</name>
    <dbReference type="NCBI Taxonomy" id="6523"/>
    <lineage>
        <taxon>Eukaryota</taxon>
        <taxon>Metazoa</taxon>
        <taxon>Spiralia</taxon>
        <taxon>Lophotrochozoa</taxon>
        <taxon>Mollusca</taxon>
        <taxon>Gastropoda</taxon>
        <taxon>Heterobranchia</taxon>
        <taxon>Euthyneura</taxon>
        <taxon>Panpulmonata</taxon>
        <taxon>Hygrophila</taxon>
        <taxon>Lymnaeoidea</taxon>
        <taxon>Lymnaeidae</taxon>
        <taxon>Lymnaea</taxon>
    </lineage>
</organism>
<keyword evidence="1" id="KW-0519">Myristate</keyword>
<evidence type="ECO:0000256" key="4">
    <source>
        <dbReference type="ARBA" id="ARBA00023136"/>
    </source>
</evidence>
<keyword evidence="2" id="KW-0333">Golgi apparatus</keyword>
<comment type="subunit">
    <text evidence="7">Homodimer. Interacts with CAV1.</text>
</comment>
<dbReference type="InterPro" id="IPR035940">
    <property type="entry name" value="CAP_sf"/>
</dbReference>
<evidence type="ECO:0000259" key="10">
    <source>
        <dbReference type="SMART" id="SM00198"/>
    </source>
</evidence>
<evidence type="ECO:0000256" key="3">
    <source>
        <dbReference type="ARBA" id="ARBA00023054"/>
    </source>
</evidence>
<evidence type="ECO:0000256" key="9">
    <source>
        <dbReference type="ARBA" id="ARBA00075475"/>
    </source>
</evidence>
<evidence type="ECO:0000256" key="2">
    <source>
        <dbReference type="ARBA" id="ARBA00023034"/>
    </source>
</evidence>
<evidence type="ECO:0000313" key="12">
    <source>
        <dbReference type="Proteomes" id="UP001497497"/>
    </source>
</evidence>